<accession>A0A4Y2MLH7</accession>
<comment type="caution">
    <text evidence="1">The sequence shown here is derived from an EMBL/GenBank/DDBJ whole genome shotgun (WGS) entry which is preliminary data.</text>
</comment>
<name>A0A4Y2MLH7_ARAVE</name>
<dbReference type="Proteomes" id="UP000499080">
    <property type="component" value="Unassembled WGS sequence"/>
</dbReference>
<protein>
    <submittedName>
        <fullName evidence="1">Uncharacterized protein</fullName>
    </submittedName>
</protein>
<dbReference type="AlphaFoldDB" id="A0A4Y2MLH7"/>
<evidence type="ECO:0000313" key="1">
    <source>
        <dbReference type="EMBL" id="GBN26637.1"/>
    </source>
</evidence>
<keyword evidence="2" id="KW-1185">Reference proteome</keyword>
<dbReference type="EMBL" id="BGPR01007412">
    <property type="protein sequence ID" value="GBN26637.1"/>
    <property type="molecule type" value="Genomic_DNA"/>
</dbReference>
<sequence>MIIAKVFPSTNSFQPFATIFFTTSLPPHAISLLFKPSTEFSSCLDTTQINSSYSDHSSSPSELTRSHLLLIIYFLSLFLGKGHSRRATEIDVLTIFSRNPLKEWEEDPNLVILEEGLRAENVYSMNKRNRFPPTRLLSS</sequence>
<gene>
    <name evidence="1" type="ORF">AVEN_33387_1</name>
</gene>
<organism evidence="1 2">
    <name type="scientific">Araneus ventricosus</name>
    <name type="common">Orbweaver spider</name>
    <name type="synonym">Epeira ventricosa</name>
    <dbReference type="NCBI Taxonomy" id="182803"/>
    <lineage>
        <taxon>Eukaryota</taxon>
        <taxon>Metazoa</taxon>
        <taxon>Ecdysozoa</taxon>
        <taxon>Arthropoda</taxon>
        <taxon>Chelicerata</taxon>
        <taxon>Arachnida</taxon>
        <taxon>Araneae</taxon>
        <taxon>Araneomorphae</taxon>
        <taxon>Entelegynae</taxon>
        <taxon>Araneoidea</taxon>
        <taxon>Araneidae</taxon>
        <taxon>Araneus</taxon>
    </lineage>
</organism>
<reference evidence="1 2" key="1">
    <citation type="journal article" date="2019" name="Sci. Rep.">
        <title>Orb-weaving spider Araneus ventricosus genome elucidates the spidroin gene catalogue.</title>
        <authorList>
            <person name="Kono N."/>
            <person name="Nakamura H."/>
            <person name="Ohtoshi R."/>
            <person name="Moran D.A.P."/>
            <person name="Shinohara A."/>
            <person name="Yoshida Y."/>
            <person name="Fujiwara M."/>
            <person name="Mori M."/>
            <person name="Tomita M."/>
            <person name="Arakawa K."/>
        </authorList>
    </citation>
    <scope>NUCLEOTIDE SEQUENCE [LARGE SCALE GENOMIC DNA]</scope>
</reference>
<evidence type="ECO:0000313" key="2">
    <source>
        <dbReference type="Proteomes" id="UP000499080"/>
    </source>
</evidence>
<proteinExistence type="predicted"/>